<reference evidence="1" key="2">
    <citation type="submission" date="2023-06" db="EMBL/GenBank/DDBJ databases">
        <authorList>
            <person name="Swenson N.G."/>
            <person name="Wegrzyn J.L."/>
            <person name="Mcevoy S.L."/>
        </authorList>
    </citation>
    <scope>NUCLEOTIDE SEQUENCE</scope>
    <source>
        <strain evidence="1">NS2018</strain>
        <tissue evidence="1">Leaf</tissue>
    </source>
</reference>
<protein>
    <submittedName>
        <fullName evidence="1">Uncharacterized protein</fullName>
    </submittedName>
</protein>
<dbReference type="Proteomes" id="UP001168877">
    <property type="component" value="Unassembled WGS sequence"/>
</dbReference>
<evidence type="ECO:0000313" key="2">
    <source>
        <dbReference type="Proteomes" id="UP001168877"/>
    </source>
</evidence>
<dbReference type="AlphaFoldDB" id="A0AA39SC12"/>
<reference evidence="1" key="1">
    <citation type="journal article" date="2022" name="Plant J.">
        <title>Strategies of tolerance reflected in two North American maple genomes.</title>
        <authorList>
            <person name="McEvoy S.L."/>
            <person name="Sezen U.U."/>
            <person name="Trouern-Trend A."/>
            <person name="McMahon S.M."/>
            <person name="Schaberg P.G."/>
            <person name="Yang J."/>
            <person name="Wegrzyn J.L."/>
            <person name="Swenson N.G."/>
        </authorList>
    </citation>
    <scope>NUCLEOTIDE SEQUENCE</scope>
    <source>
        <strain evidence="1">NS2018</strain>
    </source>
</reference>
<accession>A0AA39SC12</accession>
<dbReference type="EMBL" id="JAUESC010000381">
    <property type="protein sequence ID" value="KAK0588948.1"/>
    <property type="molecule type" value="Genomic_DNA"/>
</dbReference>
<comment type="caution">
    <text evidence="1">The sequence shown here is derived from an EMBL/GenBank/DDBJ whole genome shotgun (WGS) entry which is preliminary data.</text>
</comment>
<gene>
    <name evidence="1" type="ORF">LWI29_007603</name>
</gene>
<proteinExistence type="predicted"/>
<sequence>MRTLSKKDVVRARLARLLMEILSFTDLLGPIMIENDSLLYWKFLAFTIADGRDYRGGDLRVKLERRLSLQRRFSPGRDARGRDRFRGQ</sequence>
<organism evidence="1 2">
    <name type="scientific">Acer saccharum</name>
    <name type="common">Sugar maple</name>
    <dbReference type="NCBI Taxonomy" id="4024"/>
    <lineage>
        <taxon>Eukaryota</taxon>
        <taxon>Viridiplantae</taxon>
        <taxon>Streptophyta</taxon>
        <taxon>Embryophyta</taxon>
        <taxon>Tracheophyta</taxon>
        <taxon>Spermatophyta</taxon>
        <taxon>Magnoliopsida</taxon>
        <taxon>eudicotyledons</taxon>
        <taxon>Gunneridae</taxon>
        <taxon>Pentapetalae</taxon>
        <taxon>rosids</taxon>
        <taxon>malvids</taxon>
        <taxon>Sapindales</taxon>
        <taxon>Sapindaceae</taxon>
        <taxon>Hippocastanoideae</taxon>
        <taxon>Acereae</taxon>
        <taxon>Acer</taxon>
    </lineage>
</organism>
<keyword evidence="2" id="KW-1185">Reference proteome</keyword>
<name>A0AA39SC12_ACESA</name>
<evidence type="ECO:0000313" key="1">
    <source>
        <dbReference type="EMBL" id="KAK0588948.1"/>
    </source>
</evidence>